<accession>A0AA40BZ61</accession>
<feature type="region of interest" description="Disordered" evidence="3">
    <location>
        <begin position="1"/>
        <end position="75"/>
    </location>
</feature>
<dbReference type="SUPFAM" id="SSF53933">
    <property type="entry name" value="Microbial ribonucleases"/>
    <property type="match status" value="1"/>
</dbReference>
<reference evidence="4" key="1">
    <citation type="submission" date="2023-06" db="EMBL/GenBank/DDBJ databases">
        <title>Genome-scale phylogeny and comparative genomics of the fungal order Sordariales.</title>
        <authorList>
            <consortium name="Lawrence Berkeley National Laboratory"/>
            <person name="Hensen N."/>
            <person name="Bonometti L."/>
            <person name="Westerberg I."/>
            <person name="Brannstrom I.O."/>
            <person name="Guillou S."/>
            <person name="Cros-Aarteil S."/>
            <person name="Calhoun S."/>
            <person name="Haridas S."/>
            <person name="Kuo A."/>
            <person name="Mondo S."/>
            <person name="Pangilinan J."/>
            <person name="Riley R."/>
            <person name="Labutti K."/>
            <person name="Andreopoulos B."/>
            <person name="Lipzen A."/>
            <person name="Chen C."/>
            <person name="Yanf M."/>
            <person name="Daum C."/>
            <person name="Ng V."/>
            <person name="Clum A."/>
            <person name="Steindorff A."/>
            <person name="Ohm R."/>
            <person name="Martin F."/>
            <person name="Silar P."/>
            <person name="Natvig D."/>
            <person name="Lalanne C."/>
            <person name="Gautier V."/>
            <person name="Ament-Velasquez S.L."/>
            <person name="Kruys A."/>
            <person name="Hutchinson M.I."/>
            <person name="Powell A.J."/>
            <person name="Barry K."/>
            <person name="Miller A.N."/>
            <person name="Grigoriev I.V."/>
            <person name="Debuchy R."/>
            <person name="Gladieux P."/>
            <person name="Thoren M.H."/>
            <person name="Johannesson H."/>
        </authorList>
    </citation>
    <scope>NUCLEOTIDE SEQUENCE</scope>
    <source>
        <strain evidence="4">CBS 606.72</strain>
    </source>
</reference>
<dbReference type="Proteomes" id="UP001175000">
    <property type="component" value="Unassembled WGS sequence"/>
</dbReference>
<dbReference type="GO" id="GO:0003723">
    <property type="term" value="F:RNA binding"/>
    <property type="evidence" value="ECO:0007669"/>
    <property type="project" value="InterPro"/>
</dbReference>
<keyword evidence="5" id="KW-1185">Reference proteome</keyword>
<name>A0AA40BZ61_9PEZI</name>
<dbReference type="GO" id="GO:0004540">
    <property type="term" value="F:RNA nuclease activity"/>
    <property type="evidence" value="ECO:0007669"/>
    <property type="project" value="InterPro"/>
</dbReference>
<gene>
    <name evidence="4" type="ORF">B0T14DRAFT_432759</name>
</gene>
<feature type="compositionally biased region" description="Basic and acidic residues" evidence="3">
    <location>
        <begin position="52"/>
        <end position="63"/>
    </location>
</feature>
<evidence type="ECO:0000256" key="3">
    <source>
        <dbReference type="SAM" id="MobiDB-lite"/>
    </source>
</evidence>
<dbReference type="InterPro" id="IPR016191">
    <property type="entry name" value="Ribonuclease/ribotoxin"/>
</dbReference>
<evidence type="ECO:0000256" key="1">
    <source>
        <dbReference type="ARBA" id="ARBA00022722"/>
    </source>
</evidence>
<sequence length="224" mass="24872">MGSGNSTPQRRNTDGEESQLQYRTNRGPIPAHIVPQQIDGAPPIGAETDSGYPDRYHNREGPRNNRQQNFETYTTGPGRAAPGALQGRLHEYPIPTSGTVQRFDYDRPSARLRQVVYRANLHPNERAFVARQDPLNDPGATRAVVRIVAGNDGLVRNEVVGVIAHPHGNPQGFDRAPVEPINRQGRQEAARHQDMQQSARQLTYPPRRVDAEWVAGVEGRKARG</sequence>
<dbReference type="EMBL" id="JAULSU010000004">
    <property type="protein sequence ID" value="KAK0618875.1"/>
    <property type="molecule type" value="Genomic_DNA"/>
</dbReference>
<dbReference type="AlphaFoldDB" id="A0AA40BZ61"/>
<comment type="caution">
    <text evidence="4">The sequence shown here is derived from an EMBL/GenBank/DDBJ whole genome shotgun (WGS) entry which is preliminary data.</text>
</comment>
<keyword evidence="1" id="KW-0540">Nuclease</keyword>
<keyword evidence="2" id="KW-0378">Hydrolase</keyword>
<evidence type="ECO:0000256" key="2">
    <source>
        <dbReference type="ARBA" id="ARBA00022801"/>
    </source>
</evidence>
<dbReference type="GO" id="GO:0016787">
    <property type="term" value="F:hydrolase activity"/>
    <property type="evidence" value="ECO:0007669"/>
    <property type="project" value="UniProtKB-KW"/>
</dbReference>
<organism evidence="4 5">
    <name type="scientific">Immersiella caudata</name>
    <dbReference type="NCBI Taxonomy" id="314043"/>
    <lineage>
        <taxon>Eukaryota</taxon>
        <taxon>Fungi</taxon>
        <taxon>Dikarya</taxon>
        <taxon>Ascomycota</taxon>
        <taxon>Pezizomycotina</taxon>
        <taxon>Sordariomycetes</taxon>
        <taxon>Sordariomycetidae</taxon>
        <taxon>Sordariales</taxon>
        <taxon>Lasiosphaeriaceae</taxon>
        <taxon>Immersiella</taxon>
    </lineage>
</organism>
<feature type="compositionally biased region" description="Polar residues" evidence="3">
    <location>
        <begin position="64"/>
        <end position="75"/>
    </location>
</feature>
<evidence type="ECO:0000313" key="5">
    <source>
        <dbReference type="Proteomes" id="UP001175000"/>
    </source>
</evidence>
<proteinExistence type="predicted"/>
<feature type="compositionally biased region" description="Polar residues" evidence="3">
    <location>
        <begin position="1"/>
        <end position="10"/>
    </location>
</feature>
<evidence type="ECO:0000313" key="4">
    <source>
        <dbReference type="EMBL" id="KAK0618875.1"/>
    </source>
</evidence>
<protein>
    <submittedName>
        <fullName evidence="4">Uncharacterized protein</fullName>
    </submittedName>
</protein>